<dbReference type="InterPro" id="IPR002293">
    <property type="entry name" value="AA/rel_permease1"/>
</dbReference>
<gene>
    <name evidence="7" type="ORF">CFOL_v3_19216</name>
</gene>
<dbReference type="GO" id="GO:0015185">
    <property type="term" value="F:gamma-aminobutyric acid transmembrane transporter activity"/>
    <property type="evidence" value="ECO:0007669"/>
    <property type="project" value="TreeGrafter"/>
</dbReference>
<comment type="subcellular location">
    <subcellularLocation>
        <location evidence="1">Membrane</location>
        <topology evidence="1">Multi-pass membrane protein</topology>
    </subcellularLocation>
</comment>
<dbReference type="PANTHER" id="PTHR45649">
    <property type="entry name" value="AMINO-ACID PERMEASE BAT1"/>
    <property type="match status" value="1"/>
</dbReference>
<keyword evidence="8" id="KW-1185">Reference proteome</keyword>
<dbReference type="OrthoDB" id="3257095at2759"/>
<dbReference type="GO" id="GO:0015189">
    <property type="term" value="F:L-lysine transmembrane transporter activity"/>
    <property type="evidence" value="ECO:0007669"/>
    <property type="project" value="TreeGrafter"/>
</dbReference>
<dbReference type="FunFam" id="1.20.1740.10:FF:000104">
    <property type="entry name" value="Amino-acid permease BAT1"/>
    <property type="match status" value="1"/>
</dbReference>
<evidence type="ECO:0000256" key="2">
    <source>
        <dbReference type="ARBA" id="ARBA00022448"/>
    </source>
</evidence>
<dbReference type="Pfam" id="PF13520">
    <property type="entry name" value="AA_permease_2"/>
    <property type="match status" value="1"/>
</dbReference>
<protein>
    <submittedName>
        <fullName evidence="7">AA_permease_2 domain-containing protein</fullName>
    </submittedName>
</protein>
<organism evidence="7 8">
    <name type="scientific">Cephalotus follicularis</name>
    <name type="common">Albany pitcher plant</name>
    <dbReference type="NCBI Taxonomy" id="3775"/>
    <lineage>
        <taxon>Eukaryota</taxon>
        <taxon>Viridiplantae</taxon>
        <taxon>Streptophyta</taxon>
        <taxon>Embryophyta</taxon>
        <taxon>Tracheophyta</taxon>
        <taxon>Spermatophyta</taxon>
        <taxon>Magnoliopsida</taxon>
        <taxon>eudicotyledons</taxon>
        <taxon>Gunneridae</taxon>
        <taxon>Pentapetalae</taxon>
        <taxon>rosids</taxon>
        <taxon>fabids</taxon>
        <taxon>Oxalidales</taxon>
        <taxon>Cephalotaceae</taxon>
        <taxon>Cephalotus</taxon>
    </lineage>
</organism>
<dbReference type="InParanoid" id="A0A1Q3C6A4"/>
<evidence type="ECO:0000256" key="4">
    <source>
        <dbReference type="ARBA" id="ARBA00022989"/>
    </source>
</evidence>
<feature type="transmembrane region" description="Helical" evidence="6">
    <location>
        <begin position="69"/>
        <end position="89"/>
    </location>
</feature>
<evidence type="ECO:0000256" key="5">
    <source>
        <dbReference type="ARBA" id="ARBA00023136"/>
    </source>
</evidence>
<dbReference type="PANTHER" id="PTHR45649:SF45">
    <property type="entry name" value="AMINO-ACID PERMEASE BAT1 HOMOLOG"/>
    <property type="match status" value="1"/>
</dbReference>
<evidence type="ECO:0000256" key="3">
    <source>
        <dbReference type="ARBA" id="ARBA00022692"/>
    </source>
</evidence>
<feature type="non-terminal residue" evidence="7">
    <location>
        <position position="146"/>
    </location>
</feature>
<dbReference type="GO" id="GO:0005313">
    <property type="term" value="F:L-glutamate transmembrane transporter activity"/>
    <property type="evidence" value="ECO:0007669"/>
    <property type="project" value="TreeGrafter"/>
</dbReference>
<dbReference type="EMBL" id="BDDD01001411">
    <property type="protein sequence ID" value="GAV75740.1"/>
    <property type="molecule type" value="Genomic_DNA"/>
</dbReference>
<dbReference type="AlphaFoldDB" id="A0A1Q3C6A4"/>
<dbReference type="STRING" id="3775.A0A1Q3C6A4"/>
<evidence type="ECO:0000256" key="1">
    <source>
        <dbReference type="ARBA" id="ARBA00004141"/>
    </source>
</evidence>
<dbReference type="GO" id="GO:0015180">
    <property type="term" value="F:L-alanine transmembrane transporter activity"/>
    <property type="evidence" value="ECO:0007669"/>
    <property type="project" value="TreeGrafter"/>
</dbReference>
<keyword evidence="5 6" id="KW-0472">Membrane</keyword>
<name>A0A1Q3C6A4_CEPFO</name>
<comment type="caution">
    <text evidence="7">The sequence shown here is derived from an EMBL/GenBank/DDBJ whole genome shotgun (WGS) entry which is preliminary data.</text>
</comment>
<dbReference type="Gene3D" id="1.20.1740.10">
    <property type="entry name" value="Amino acid/polyamine transporter I"/>
    <property type="match status" value="1"/>
</dbReference>
<evidence type="ECO:0000313" key="8">
    <source>
        <dbReference type="Proteomes" id="UP000187406"/>
    </source>
</evidence>
<sequence length="146" mass="16191">MDTGIVVCESDAGPHLPLLDDTDDSRLEQLGYKQELSRNLSALANFSVSLTVVSVLTGLNTLYDSGLTYGGPLTMIWGWPIVGALTFTVGSSMAEICSAYPTSGGLYFWSAKLCGNEWGPFASWFTGWVFMYRYRYSKFQPVKHEY</sequence>
<dbReference type="Proteomes" id="UP000187406">
    <property type="component" value="Unassembled WGS sequence"/>
</dbReference>
<keyword evidence="4 6" id="KW-1133">Transmembrane helix</keyword>
<dbReference type="PROSITE" id="PS00218">
    <property type="entry name" value="AMINO_ACID_PERMEASE_1"/>
    <property type="match status" value="1"/>
</dbReference>
<dbReference type="InterPro" id="IPR004840">
    <property type="entry name" value="Amino_acid_permease_CS"/>
</dbReference>
<keyword evidence="3 6" id="KW-0812">Transmembrane</keyword>
<evidence type="ECO:0000256" key="6">
    <source>
        <dbReference type="SAM" id="Phobius"/>
    </source>
</evidence>
<feature type="transmembrane region" description="Helical" evidence="6">
    <location>
        <begin position="42"/>
        <end position="63"/>
    </location>
</feature>
<proteinExistence type="predicted"/>
<evidence type="ECO:0000313" key="7">
    <source>
        <dbReference type="EMBL" id="GAV75740.1"/>
    </source>
</evidence>
<dbReference type="GO" id="GO:0016020">
    <property type="term" value="C:membrane"/>
    <property type="evidence" value="ECO:0007669"/>
    <property type="project" value="UniProtKB-SubCell"/>
</dbReference>
<reference evidence="8" key="1">
    <citation type="submission" date="2016-04" db="EMBL/GenBank/DDBJ databases">
        <title>Cephalotus genome sequencing.</title>
        <authorList>
            <person name="Fukushima K."/>
            <person name="Hasebe M."/>
            <person name="Fang X."/>
        </authorList>
    </citation>
    <scope>NUCLEOTIDE SEQUENCE [LARGE SCALE GENOMIC DNA]</scope>
    <source>
        <strain evidence="8">cv. St1</strain>
    </source>
</reference>
<accession>A0A1Q3C6A4</accession>
<keyword evidence="2" id="KW-0813">Transport</keyword>